<comment type="caution">
    <text evidence="1">The sequence shown here is derived from an EMBL/GenBank/DDBJ whole genome shotgun (WGS) entry which is preliminary data.</text>
</comment>
<name>A0ABV6GIP5_9BACI</name>
<reference evidence="1 2" key="1">
    <citation type="submission" date="2024-09" db="EMBL/GenBank/DDBJ databases">
        <authorList>
            <person name="Sun Q."/>
            <person name="Mori K."/>
        </authorList>
    </citation>
    <scope>NUCLEOTIDE SEQUENCE [LARGE SCALE GENOMIC DNA]</scope>
    <source>
        <strain evidence="1 2">CCM 7228</strain>
    </source>
</reference>
<evidence type="ECO:0000313" key="1">
    <source>
        <dbReference type="EMBL" id="MFC0273562.1"/>
    </source>
</evidence>
<organism evidence="1 2">
    <name type="scientific">Metabacillus herbersteinensis</name>
    <dbReference type="NCBI Taxonomy" id="283816"/>
    <lineage>
        <taxon>Bacteria</taxon>
        <taxon>Bacillati</taxon>
        <taxon>Bacillota</taxon>
        <taxon>Bacilli</taxon>
        <taxon>Bacillales</taxon>
        <taxon>Bacillaceae</taxon>
        <taxon>Metabacillus</taxon>
    </lineage>
</organism>
<dbReference type="EMBL" id="JBHLVO010000022">
    <property type="protein sequence ID" value="MFC0273562.1"/>
    <property type="molecule type" value="Genomic_DNA"/>
</dbReference>
<protein>
    <submittedName>
        <fullName evidence="1">Uncharacterized protein</fullName>
    </submittedName>
</protein>
<dbReference type="RefSeq" id="WP_378936987.1">
    <property type="nucleotide sequence ID" value="NZ_JBHLVO010000022.1"/>
</dbReference>
<sequence>MQQNEPLKAKCELELNSIHVSSKKEYFFRRTFFVVDGDLFVELVALMEESTMVQGTEVQKGNEILASDSRELSFSNYPHSFVENLSELGIIKEGYKISLEQLQYLLSTYNEDLFAISEDVIKIIN</sequence>
<proteinExistence type="predicted"/>
<keyword evidence="2" id="KW-1185">Reference proteome</keyword>
<evidence type="ECO:0000313" key="2">
    <source>
        <dbReference type="Proteomes" id="UP001589854"/>
    </source>
</evidence>
<gene>
    <name evidence="1" type="ORF">ACFFIX_19410</name>
</gene>
<dbReference type="Proteomes" id="UP001589854">
    <property type="component" value="Unassembled WGS sequence"/>
</dbReference>
<accession>A0ABV6GIP5</accession>